<organism evidence="2 3">
    <name type="scientific">Occultella aeris</name>
    <dbReference type="NCBI Taxonomy" id="2761496"/>
    <lineage>
        <taxon>Bacteria</taxon>
        <taxon>Bacillati</taxon>
        <taxon>Actinomycetota</taxon>
        <taxon>Actinomycetes</taxon>
        <taxon>Micrococcales</taxon>
        <taxon>Ruaniaceae</taxon>
        <taxon>Occultella</taxon>
    </lineage>
</organism>
<feature type="domain" description="Asparagine synthetase" evidence="1">
    <location>
        <begin position="53"/>
        <end position="367"/>
    </location>
</feature>
<evidence type="ECO:0000313" key="3">
    <source>
        <dbReference type="Proteomes" id="UP000419743"/>
    </source>
</evidence>
<comment type="caution">
    <text evidence="2">The sequence shown here is derived from an EMBL/GenBank/DDBJ whole genome shotgun (WGS) entry which is preliminary data.</text>
</comment>
<dbReference type="RefSeq" id="WP_197522425.1">
    <property type="nucleotide sequence ID" value="NZ_CACRYJ010000025.1"/>
</dbReference>
<dbReference type="AlphaFoldDB" id="A0A7M4DI91"/>
<evidence type="ECO:0000313" key="2">
    <source>
        <dbReference type="EMBL" id="VZO36657.1"/>
    </source>
</evidence>
<keyword evidence="3" id="KW-1185">Reference proteome</keyword>
<dbReference type="Proteomes" id="UP000419743">
    <property type="component" value="Unassembled WGS sequence"/>
</dbReference>
<dbReference type="Gene3D" id="3.40.50.620">
    <property type="entry name" value="HUPs"/>
    <property type="match status" value="1"/>
</dbReference>
<protein>
    <submittedName>
        <fullName evidence="2">Asparagine synthase</fullName>
    </submittedName>
</protein>
<dbReference type="EMBL" id="CACRYJ010000025">
    <property type="protein sequence ID" value="VZO36657.1"/>
    <property type="molecule type" value="Genomic_DNA"/>
</dbReference>
<dbReference type="InterPro" id="IPR014729">
    <property type="entry name" value="Rossmann-like_a/b/a_fold"/>
</dbReference>
<dbReference type="GO" id="GO:0006529">
    <property type="term" value="P:asparagine biosynthetic process"/>
    <property type="evidence" value="ECO:0007669"/>
    <property type="project" value="InterPro"/>
</dbReference>
<sequence>MTEAPPVDGYVRSDAFEVATCWKYGLTEPTPLPSPLQSPRSALEAAILPTLVDGTCYVTFSGGRDSSAILAVATDLARREGLPDPVAVTRRYPNVPDSDESEWQDLVIEHLGLGDWLKLEFTDDETDLLGPAAQASVRRHGLLWPPAVHSHGLVYSHLTGGTMLTGEGGDEVLGARRVTPLTLLRRRRRPTRTLLRGAAQALSPSVVRRHQIRRDLESARLQHWLRPETKDRHLRLMAADEATEPLRYDAATWWITRRRSWTTMATNQALIAGTYQVRTANPLLDAGFVAALAHAGATWGFNGRTATMKALFSDVLPPALLARRTKASFNKAYAGRYTREFAQGWDGSGVDDSLVDPEILRDVWLSDAPTMSTAMLLHQAWLSTAVAQ</sequence>
<name>A0A7M4DI91_9MICO</name>
<proteinExistence type="predicted"/>
<gene>
    <name evidence="2" type="ORF">HALOF300_01842</name>
</gene>
<accession>A0A7M4DI91</accession>
<dbReference type="SUPFAM" id="SSF52402">
    <property type="entry name" value="Adenine nucleotide alpha hydrolases-like"/>
    <property type="match status" value="1"/>
</dbReference>
<dbReference type="InterPro" id="IPR001962">
    <property type="entry name" value="Asn_synthase"/>
</dbReference>
<reference evidence="2 3" key="1">
    <citation type="submission" date="2019-11" db="EMBL/GenBank/DDBJ databases">
        <authorList>
            <person name="Criscuolo A."/>
        </authorList>
    </citation>
    <scope>NUCLEOTIDE SEQUENCE [LARGE SCALE GENOMIC DNA]</scope>
    <source>
        <strain evidence="2">CIP111667</strain>
    </source>
</reference>
<evidence type="ECO:0000259" key="1">
    <source>
        <dbReference type="Pfam" id="PF00733"/>
    </source>
</evidence>
<dbReference type="Pfam" id="PF00733">
    <property type="entry name" value="Asn_synthase"/>
    <property type="match status" value="1"/>
</dbReference>
<dbReference type="GO" id="GO:0004066">
    <property type="term" value="F:asparagine synthase (glutamine-hydrolyzing) activity"/>
    <property type="evidence" value="ECO:0007669"/>
    <property type="project" value="InterPro"/>
</dbReference>